<feature type="region of interest" description="Disordered" evidence="1">
    <location>
        <begin position="1"/>
        <end position="40"/>
    </location>
</feature>
<sequence length="66" mass="7118">MSDETSAGEAIALADPQEPPKPRAPATPAGEDGATTPGGPVMVLVGVSAFITYKVWRYRRRRAHRR</sequence>
<keyword evidence="2" id="KW-0472">Membrane</keyword>
<keyword evidence="2" id="KW-0812">Transmembrane</keyword>
<keyword evidence="2" id="KW-1133">Transmembrane helix</keyword>
<accession>V5XHH5</accession>
<keyword evidence="4" id="KW-1185">Reference proteome</keyword>
<feature type="transmembrane region" description="Helical" evidence="2">
    <location>
        <begin position="38"/>
        <end position="56"/>
    </location>
</feature>
<name>V5XHH5_MYCNE</name>
<dbReference type="Proteomes" id="UP000018763">
    <property type="component" value="Chromosome"/>
</dbReference>
<dbReference type="eggNOG" id="ENOG5030VRS">
    <property type="taxonomic scope" value="Bacteria"/>
</dbReference>
<evidence type="ECO:0000256" key="2">
    <source>
        <dbReference type="SAM" id="Phobius"/>
    </source>
</evidence>
<organism evidence="3 4">
    <name type="scientific">Mycolicibacterium neoaurum VKM Ac-1815D</name>
    <dbReference type="NCBI Taxonomy" id="700508"/>
    <lineage>
        <taxon>Bacteria</taxon>
        <taxon>Bacillati</taxon>
        <taxon>Actinomycetota</taxon>
        <taxon>Actinomycetes</taxon>
        <taxon>Mycobacteriales</taxon>
        <taxon>Mycobacteriaceae</taxon>
        <taxon>Mycolicibacterium</taxon>
    </lineage>
</organism>
<dbReference type="AlphaFoldDB" id="V5XHH5"/>
<reference evidence="3 4" key="1">
    <citation type="journal article" date="2014" name="Genome Announc.">
        <title>Complete Genome Sequence of Sterol-Transforming Mycobacterium neoaurum Strain VKM Ac-1815D.</title>
        <authorList>
            <person name="Shtratnikova V.Y."/>
            <person name="Bragin E.Y."/>
            <person name="Dovbnya D.V."/>
            <person name="Pekov Y.A."/>
            <person name="Schelkunov M.I."/>
            <person name="Strizhov N."/>
            <person name="Ivashina T.V."/>
            <person name="Ashapkin V.V."/>
            <person name="Donova M.V."/>
        </authorList>
    </citation>
    <scope>NUCLEOTIDE SEQUENCE [LARGE SCALE GENOMIC DNA]</scope>
    <source>
        <strain evidence="3 4">VKM Ac-1815D</strain>
    </source>
</reference>
<proteinExistence type="predicted"/>
<dbReference type="GeneID" id="43449734"/>
<dbReference type="KEGG" id="mne:D174_09565"/>
<protein>
    <submittedName>
        <fullName evidence="3">Uncharacterized protein</fullName>
    </submittedName>
</protein>
<evidence type="ECO:0000313" key="3">
    <source>
        <dbReference type="EMBL" id="AHC27895.1"/>
    </source>
</evidence>
<evidence type="ECO:0000256" key="1">
    <source>
        <dbReference type="SAM" id="MobiDB-lite"/>
    </source>
</evidence>
<gene>
    <name evidence="3" type="ORF">D174_09565</name>
</gene>
<dbReference type="EMBL" id="CP006936">
    <property type="protein sequence ID" value="AHC27895.1"/>
    <property type="molecule type" value="Genomic_DNA"/>
</dbReference>
<dbReference type="HOGENOM" id="CLU_2826535_0_0_11"/>
<dbReference type="RefSeq" id="WP_019514421.1">
    <property type="nucleotide sequence ID" value="NC_023036.2"/>
</dbReference>
<evidence type="ECO:0000313" key="4">
    <source>
        <dbReference type="Proteomes" id="UP000018763"/>
    </source>
</evidence>